<keyword evidence="1" id="KW-0472">Membrane</keyword>
<evidence type="ECO:0000313" key="2">
    <source>
        <dbReference type="EMBL" id="GAA4806327.1"/>
    </source>
</evidence>
<protein>
    <submittedName>
        <fullName evidence="2">Uncharacterized protein</fullName>
    </submittedName>
</protein>
<gene>
    <name evidence="2" type="ORF">GCM10023231_39430</name>
</gene>
<evidence type="ECO:0000256" key="1">
    <source>
        <dbReference type="SAM" id="Phobius"/>
    </source>
</evidence>
<feature type="transmembrane region" description="Helical" evidence="1">
    <location>
        <begin position="21"/>
        <end position="50"/>
    </location>
</feature>
<keyword evidence="3" id="KW-1185">Reference proteome</keyword>
<accession>A0ABP9C888</accession>
<name>A0ABP9C888_9SPHI</name>
<sequence length="53" mass="6112">MNPKKISLKIPKKTFGVRKTAFGVNFSLVIAKMIYFALYVFIPLGTYFFYKLG</sequence>
<keyword evidence="1" id="KW-1133">Transmembrane helix</keyword>
<proteinExistence type="predicted"/>
<dbReference type="Proteomes" id="UP001501411">
    <property type="component" value="Unassembled WGS sequence"/>
</dbReference>
<organism evidence="2 3">
    <name type="scientific">Olivibacter ginsenosidimutans</name>
    <dbReference type="NCBI Taxonomy" id="1176537"/>
    <lineage>
        <taxon>Bacteria</taxon>
        <taxon>Pseudomonadati</taxon>
        <taxon>Bacteroidota</taxon>
        <taxon>Sphingobacteriia</taxon>
        <taxon>Sphingobacteriales</taxon>
        <taxon>Sphingobacteriaceae</taxon>
        <taxon>Olivibacter</taxon>
    </lineage>
</organism>
<dbReference type="EMBL" id="BAABIQ010000044">
    <property type="protein sequence ID" value="GAA4806327.1"/>
    <property type="molecule type" value="Genomic_DNA"/>
</dbReference>
<reference evidence="3" key="1">
    <citation type="journal article" date="2019" name="Int. J. Syst. Evol. Microbiol.">
        <title>The Global Catalogue of Microorganisms (GCM) 10K type strain sequencing project: providing services to taxonomists for standard genome sequencing and annotation.</title>
        <authorList>
            <consortium name="The Broad Institute Genomics Platform"/>
            <consortium name="The Broad Institute Genome Sequencing Center for Infectious Disease"/>
            <person name="Wu L."/>
            <person name="Ma J."/>
        </authorList>
    </citation>
    <scope>NUCLEOTIDE SEQUENCE [LARGE SCALE GENOMIC DNA]</scope>
    <source>
        <strain evidence="3">JCM 18200</strain>
    </source>
</reference>
<evidence type="ECO:0000313" key="3">
    <source>
        <dbReference type="Proteomes" id="UP001501411"/>
    </source>
</evidence>
<keyword evidence="1" id="KW-0812">Transmembrane</keyword>
<comment type="caution">
    <text evidence="2">The sequence shown here is derived from an EMBL/GenBank/DDBJ whole genome shotgun (WGS) entry which is preliminary data.</text>
</comment>